<sequence>MRDSAQATPDISVVVATHNRAERLQALLDGLHAQDLPRERFEVIVVDDASADQTPDVLGAETAAQRLSLRTVRLDTGGGPARARNTGWRLARAQRIAFTDDDCIPTPGWLSVMLDESQGRTDTVVQGVTIPNPAEAEALTRYAKTVRITGPSPHFETCNISYPRALLEAVAGFDESYPAPAGEDSDLGWRIKDAGGVPVFAPAAVVHHAVFPRTPRRAFDDALMATHGVQAYKRNPGLREHLTQGMFYERSHPLLLQAAFAAFLARRQPAAAALCLPYAMHLRQRTRGDAQPVRAALFAAAYDAVQIGATVRGAVRHRFPIL</sequence>
<comment type="caution">
    <text evidence="2">The sequence shown here is derived from an EMBL/GenBank/DDBJ whole genome shotgun (WGS) entry which is preliminary data.</text>
</comment>
<evidence type="ECO:0000259" key="1">
    <source>
        <dbReference type="Pfam" id="PF00535"/>
    </source>
</evidence>
<dbReference type="AlphaFoldDB" id="A0A9X3S6U1"/>
<evidence type="ECO:0000313" key="2">
    <source>
        <dbReference type="EMBL" id="MDA0180319.1"/>
    </source>
</evidence>
<gene>
    <name evidence="2" type="ORF">OJ997_08430</name>
</gene>
<dbReference type="EMBL" id="JAPDDP010000011">
    <property type="protein sequence ID" value="MDA0180319.1"/>
    <property type="molecule type" value="Genomic_DNA"/>
</dbReference>
<proteinExistence type="predicted"/>
<dbReference type="InterPro" id="IPR001173">
    <property type="entry name" value="Glyco_trans_2-like"/>
</dbReference>
<dbReference type="InterPro" id="IPR029044">
    <property type="entry name" value="Nucleotide-diphossugar_trans"/>
</dbReference>
<keyword evidence="2" id="KW-0808">Transferase</keyword>
<dbReference type="EC" id="2.4.-.-" evidence="2"/>
<protein>
    <submittedName>
        <fullName evidence="2">Glycosyltransferase</fullName>
        <ecNumber evidence="2">2.4.-.-</ecNumber>
    </submittedName>
</protein>
<keyword evidence="2" id="KW-0328">Glycosyltransferase</keyword>
<dbReference type="PANTHER" id="PTHR43685:SF3">
    <property type="entry name" value="SLR2126 PROTEIN"/>
    <property type="match status" value="1"/>
</dbReference>
<dbReference type="SUPFAM" id="SSF53448">
    <property type="entry name" value="Nucleotide-diphospho-sugar transferases"/>
    <property type="match status" value="1"/>
</dbReference>
<dbReference type="Proteomes" id="UP001147653">
    <property type="component" value="Unassembled WGS sequence"/>
</dbReference>
<organism evidence="2 3">
    <name type="scientific">Solirubrobacter phytolaccae</name>
    <dbReference type="NCBI Taxonomy" id="1404360"/>
    <lineage>
        <taxon>Bacteria</taxon>
        <taxon>Bacillati</taxon>
        <taxon>Actinomycetota</taxon>
        <taxon>Thermoleophilia</taxon>
        <taxon>Solirubrobacterales</taxon>
        <taxon>Solirubrobacteraceae</taxon>
        <taxon>Solirubrobacter</taxon>
    </lineage>
</organism>
<feature type="domain" description="Glycosyltransferase 2-like" evidence="1">
    <location>
        <begin position="12"/>
        <end position="135"/>
    </location>
</feature>
<accession>A0A9X3S6U1</accession>
<evidence type="ECO:0000313" key="3">
    <source>
        <dbReference type="Proteomes" id="UP001147653"/>
    </source>
</evidence>
<keyword evidence="3" id="KW-1185">Reference proteome</keyword>
<dbReference type="GO" id="GO:0016757">
    <property type="term" value="F:glycosyltransferase activity"/>
    <property type="evidence" value="ECO:0007669"/>
    <property type="project" value="UniProtKB-KW"/>
</dbReference>
<dbReference type="RefSeq" id="WP_270024627.1">
    <property type="nucleotide sequence ID" value="NZ_JAPDDP010000011.1"/>
</dbReference>
<dbReference type="InterPro" id="IPR050834">
    <property type="entry name" value="Glycosyltransf_2"/>
</dbReference>
<dbReference type="Gene3D" id="3.90.550.10">
    <property type="entry name" value="Spore Coat Polysaccharide Biosynthesis Protein SpsA, Chain A"/>
    <property type="match status" value="1"/>
</dbReference>
<name>A0A9X3S6U1_9ACTN</name>
<reference evidence="2" key="1">
    <citation type="submission" date="2022-10" db="EMBL/GenBank/DDBJ databases">
        <title>The WGS of Solirubrobacter phytolaccae KCTC 29190.</title>
        <authorList>
            <person name="Jiang Z."/>
        </authorList>
    </citation>
    <scope>NUCLEOTIDE SEQUENCE</scope>
    <source>
        <strain evidence="2">KCTC 29190</strain>
    </source>
</reference>
<dbReference type="PANTHER" id="PTHR43685">
    <property type="entry name" value="GLYCOSYLTRANSFERASE"/>
    <property type="match status" value="1"/>
</dbReference>
<dbReference type="Pfam" id="PF00535">
    <property type="entry name" value="Glycos_transf_2"/>
    <property type="match status" value="1"/>
</dbReference>